<evidence type="ECO:0000313" key="2">
    <source>
        <dbReference type="EMBL" id="MDR5905268.1"/>
    </source>
</evidence>
<organism evidence="2 3">
    <name type="scientific">Franzmannia qiaohouensis</name>
    <dbReference type="NCBI Taxonomy" id="1329370"/>
    <lineage>
        <taxon>Bacteria</taxon>
        <taxon>Pseudomonadati</taxon>
        <taxon>Pseudomonadota</taxon>
        <taxon>Gammaproteobacteria</taxon>
        <taxon>Oceanospirillales</taxon>
        <taxon>Halomonadaceae</taxon>
        <taxon>Franzmannia</taxon>
    </lineage>
</organism>
<evidence type="ECO:0000256" key="1">
    <source>
        <dbReference type="SAM" id="SignalP"/>
    </source>
</evidence>
<gene>
    <name evidence="2" type="ORF">QC821_08290</name>
</gene>
<dbReference type="EMBL" id="JARWAM010000005">
    <property type="protein sequence ID" value="MDR5905268.1"/>
    <property type="molecule type" value="Genomic_DNA"/>
</dbReference>
<evidence type="ECO:0000313" key="3">
    <source>
        <dbReference type="Proteomes" id="UP001251374"/>
    </source>
</evidence>
<evidence type="ECO:0008006" key="4">
    <source>
        <dbReference type="Google" id="ProtNLM"/>
    </source>
</evidence>
<accession>A0ABU1HCR1</accession>
<proteinExistence type="predicted"/>
<dbReference type="RefSeq" id="WP_309719567.1">
    <property type="nucleotide sequence ID" value="NZ_JARWAM010000005.1"/>
</dbReference>
<reference evidence="2 3" key="1">
    <citation type="submission" date="2023-04" db="EMBL/GenBank/DDBJ databases">
        <title>A long-awaited taxogenomic arrangement of the family Halomonadaceae.</title>
        <authorList>
            <person name="De La Haba R."/>
            <person name="Chuvochina M."/>
            <person name="Wittouck S."/>
            <person name="Arahal D.R."/>
            <person name="Sanchez-Porro C."/>
            <person name="Hugenholtz P."/>
            <person name="Ventosa A."/>
        </authorList>
    </citation>
    <scope>NUCLEOTIDE SEQUENCE [LARGE SCALE GENOMIC DNA]</scope>
    <source>
        <strain evidence="2 3">DSM 26770</strain>
    </source>
</reference>
<comment type="caution">
    <text evidence="2">The sequence shown here is derived from an EMBL/GenBank/DDBJ whole genome shotgun (WGS) entry which is preliminary data.</text>
</comment>
<sequence length="220" mass="25001">MMRACLSRTTTGLLLGLPLGLLLALSLPSPAEAQRAATGPPDWPCVQRLVPELAWGAIWTGPSLDEVEEAWYDDEEVGRVVRYAMARETRSDDAMQRVREFVDSLAADDPAEREERLTLLFSGLFELTQRERSRTIERIRGASRAQVARLEKVAEMVDELEALRSEEQVDPLEEEELSKALFWEQRTFQTRQQALPALCEQPYLLEERLGQMVRIIDAGM</sequence>
<protein>
    <recommendedName>
        <fullName evidence="4">Secreted protein</fullName>
    </recommendedName>
</protein>
<dbReference type="Proteomes" id="UP001251374">
    <property type="component" value="Unassembled WGS sequence"/>
</dbReference>
<name>A0ABU1HCR1_9GAMM</name>
<keyword evidence="3" id="KW-1185">Reference proteome</keyword>
<feature type="signal peptide" evidence="1">
    <location>
        <begin position="1"/>
        <end position="33"/>
    </location>
</feature>
<feature type="chain" id="PRO_5046510380" description="Secreted protein" evidence="1">
    <location>
        <begin position="34"/>
        <end position="220"/>
    </location>
</feature>
<keyword evidence="1" id="KW-0732">Signal</keyword>